<protein>
    <recommendedName>
        <fullName evidence="2">Putative plant transposon protein domain-containing protein</fullName>
    </recommendedName>
</protein>
<evidence type="ECO:0000256" key="1">
    <source>
        <dbReference type="SAM" id="MobiDB-lite"/>
    </source>
</evidence>
<gene>
    <name evidence="3" type="ORF">LWI29_006920</name>
</gene>
<comment type="caution">
    <text evidence="3">The sequence shown here is derived from an EMBL/GenBank/DDBJ whole genome shotgun (WGS) entry which is preliminary data.</text>
</comment>
<organism evidence="3 4">
    <name type="scientific">Acer saccharum</name>
    <name type="common">Sugar maple</name>
    <dbReference type="NCBI Taxonomy" id="4024"/>
    <lineage>
        <taxon>Eukaryota</taxon>
        <taxon>Viridiplantae</taxon>
        <taxon>Streptophyta</taxon>
        <taxon>Embryophyta</taxon>
        <taxon>Tracheophyta</taxon>
        <taxon>Spermatophyta</taxon>
        <taxon>Magnoliopsida</taxon>
        <taxon>eudicotyledons</taxon>
        <taxon>Gunneridae</taxon>
        <taxon>Pentapetalae</taxon>
        <taxon>rosids</taxon>
        <taxon>malvids</taxon>
        <taxon>Sapindales</taxon>
        <taxon>Sapindaceae</taxon>
        <taxon>Hippocastanoideae</taxon>
        <taxon>Acereae</taxon>
        <taxon>Acer</taxon>
    </lineage>
</organism>
<evidence type="ECO:0000313" key="3">
    <source>
        <dbReference type="EMBL" id="KAK0599607.1"/>
    </source>
</evidence>
<feature type="domain" description="Putative plant transposon protein" evidence="2">
    <location>
        <begin position="67"/>
        <end position="250"/>
    </location>
</feature>
<feature type="region of interest" description="Disordered" evidence="1">
    <location>
        <begin position="1"/>
        <end position="25"/>
    </location>
</feature>
<feature type="compositionally biased region" description="Acidic residues" evidence="1">
    <location>
        <begin position="289"/>
        <end position="298"/>
    </location>
</feature>
<proteinExistence type="predicted"/>
<keyword evidence="4" id="KW-1185">Reference proteome</keyword>
<evidence type="ECO:0000313" key="4">
    <source>
        <dbReference type="Proteomes" id="UP001168877"/>
    </source>
</evidence>
<dbReference type="Pfam" id="PF20167">
    <property type="entry name" value="Transposase_32"/>
    <property type="match status" value="1"/>
</dbReference>
<feature type="region of interest" description="Disordered" evidence="1">
    <location>
        <begin position="278"/>
        <end position="302"/>
    </location>
</feature>
<dbReference type="Proteomes" id="UP001168877">
    <property type="component" value="Unassembled WGS sequence"/>
</dbReference>
<dbReference type="AlphaFoldDB" id="A0AA39W0I6"/>
<sequence>MGKARSKKTPPLGKRSVGSGSQNQGVCVRNRDYSRRMAKINAAQFIFERGIYLDELKHTSVPEIVVQRGWGDFVKAPGMSNATVVKEFYASMDPDKVKKGGAVLVRDVEVRITPVKINSHFKTLNYDDLSSGFTASNLMKSALAKALRGTEDDRWDSKHELKQSQLPHLLAFWNIFLAYSLMPALHRTTLGEDRARLLYCFFAETRIDIGHVIHNAIIDAGRINIRPDAKLRPIIFPSLITALLKKEGVPDLNTDDIRSNTMGDLNLRSWQDIAIKTKGKKRQRTSGGSDDEDDDYEDVSGGSKLDQVLSTVKEIKERTEMLHKRMDLFEAKLRHHRDDAADIRKELRLRPYHRRRPASSA</sequence>
<dbReference type="EMBL" id="JAUESC010000003">
    <property type="protein sequence ID" value="KAK0599607.1"/>
    <property type="molecule type" value="Genomic_DNA"/>
</dbReference>
<feature type="compositionally biased region" description="Basic and acidic residues" evidence="1">
    <location>
        <begin position="340"/>
        <end position="349"/>
    </location>
</feature>
<reference evidence="3" key="1">
    <citation type="journal article" date="2022" name="Plant J.">
        <title>Strategies of tolerance reflected in two North American maple genomes.</title>
        <authorList>
            <person name="McEvoy S.L."/>
            <person name="Sezen U.U."/>
            <person name="Trouern-Trend A."/>
            <person name="McMahon S.M."/>
            <person name="Schaberg P.G."/>
            <person name="Yang J."/>
            <person name="Wegrzyn J.L."/>
            <person name="Swenson N.G."/>
        </authorList>
    </citation>
    <scope>NUCLEOTIDE SEQUENCE</scope>
    <source>
        <strain evidence="3">NS2018</strain>
    </source>
</reference>
<evidence type="ECO:0000259" key="2">
    <source>
        <dbReference type="Pfam" id="PF20167"/>
    </source>
</evidence>
<reference evidence="3" key="2">
    <citation type="submission" date="2023-06" db="EMBL/GenBank/DDBJ databases">
        <authorList>
            <person name="Swenson N.G."/>
            <person name="Wegrzyn J.L."/>
            <person name="Mcevoy S.L."/>
        </authorList>
    </citation>
    <scope>NUCLEOTIDE SEQUENCE</scope>
    <source>
        <strain evidence="3">NS2018</strain>
        <tissue evidence="3">Leaf</tissue>
    </source>
</reference>
<dbReference type="InterPro" id="IPR046796">
    <property type="entry name" value="Transposase_32_dom"/>
</dbReference>
<accession>A0AA39W0I6</accession>
<feature type="region of interest" description="Disordered" evidence="1">
    <location>
        <begin position="340"/>
        <end position="361"/>
    </location>
</feature>
<feature type="compositionally biased region" description="Basic residues" evidence="1">
    <location>
        <begin position="350"/>
        <end position="361"/>
    </location>
</feature>
<name>A0AA39W0I6_ACESA</name>